<comment type="cofactor">
    <cofactor evidence="1 6">
        <name>pyridoxal 5'-phosphate</name>
        <dbReference type="ChEBI" id="CHEBI:597326"/>
    </cofactor>
</comment>
<dbReference type="InterPro" id="IPR024169">
    <property type="entry name" value="SP_NH2Trfase/AEP_transaminase"/>
</dbReference>
<proteinExistence type="predicted"/>
<protein>
    <recommendedName>
        <fullName evidence="8">Alanine--glyoxylate transaminase</fullName>
    </recommendedName>
</protein>
<dbReference type="InterPro" id="IPR015424">
    <property type="entry name" value="PyrdxlP-dep_Trfase"/>
</dbReference>
<evidence type="ECO:0000256" key="3">
    <source>
        <dbReference type="ARBA" id="ARBA00022679"/>
    </source>
</evidence>
<feature type="modified residue" description="N6-(pyridoxal phosphate)lysine" evidence="6">
    <location>
        <position position="215"/>
    </location>
</feature>
<dbReference type="GO" id="GO:0008453">
    <property type="term" value="F:alanine-glyoxylate transaminase activity"/>
    <property type="evidence" value="ECO:0007669"/>
    <property type="project" value="TreeGrafter"/>
</dbReference>
<sequence length="395" mass="42671">MSQKAKMNNRPDDIVDEKNACPFLQGGRGDLLEYSVIYTDRAVNLMSAPFKECMKDMSSILKSVYHAQHCAIIPGSGSYAMEAVARQFGTGKNCMVIRNGFFSFRWSDIFQVCKIPSKETVLMARVQDDSNKPPMAPVPAAEVVEAIKSSKPDVVFAPHVETATGILLPDDYIKAVADAVHEVGGIFVLDAIAAGALWANMQDLGVDVLITAPQKGWSGPASCGIVMMNDKAKQLTEESQSTSFCCNLRKWLDVMQAYEKGGFMYYTTLPTDALMALYKVMKETRDGVGFEGARKAAISLGTAVRKSMAEHGLKSAAAPGFESPTVVVSYTDSPDMVKKFIAEGIQIAGGVPFKCNEPAGLQTFRIGLFGVDKMNHPDQVAATFAAKLGKIMSTA</sequence>
<dbReference type="Gene3D" id="3.90.1150.10">
    <property type="entry name" value="Aspartate Aminotransferase, domain 1"/>
    <property type="match status" value="1"/>
</dbReference>
<keyword evidence="3" id="KW-0808">Transferase</keyword>
<dbReference type="Gene3D" id="3.40.640.10">
    <property type="entry name" value="Type I PLP-dependent aspartate aminotransferase-like (Major domain)"/>
    <property type="match status" value="1"/>
</dbReference>
<evidence type="ECO:0000313" key="7">
    <source>
        <dbReference type="EMBL" id="CAD9680998.1"/>
    </source>
</evidence>
<feature type="binding site" evidence="5">
    <location>
        <position position="365"/>
    </location>
    <ligand>
        <name>substrate</name>
    </ligand>
</feature>
<name>A0A7S2RUD5_9STRA</name>
<dbReference type="EMBL" id="HBHK01011382">
    <property type="protein sequence ID" value="CAD9680998.1"/>
    <property type="molecule type" value="Transcribed_RNA"/>
</dbReference>
<dbReference type="GO" id="GO:0019265">
    <property type="term" value="P:glycine biosynthetic process, by transamination of glyoxylate"/>
    <property type="evidence" value="ECO:0007669"/>
    <property type="project" value="TreeGrafter"/>
</dbReference>
<accession>A0A7S2RUD5</accession>
<dbReference type="GO" id="GO:0005777">
    <property type="term" value="C:peroxisome"/>
    <property type="evidence" value="ECO:0007669"/>
    <property type="project" value="TreeGrafter"/>
</dbReference>
<reference evidence="7" key="1">
    <citation type="submission" date="2021-01" db="EMBL/GenBank/DDBJ databases">
        <authorList>
            <person name="Corre E."/>
            <person name="Pelletier E."/>
            <person name="Niang G."/>
            <person name="Scheremetjew M."/>
            <person name="Finn R."/>
            <person name="Kale V."/>
            <person name="Holt S."/>
            <person name="Cochrane G."/>
            <person name="Meng A."/>
            <person name="Brown T."/>
            <person name="Cohen L."/>
        </authorList>
    </citation>
    <scope>NUCLEOTIDE SEQUENCE</scope>
    <source>
        <strain evidence="7">NY070348D</strain>
    </source>
</reference>
<dbReference type="PIRSF" id="PIRSF000524">
    <property type="entry name" value="SPT"/>
    <property type="match status" value="1"/>
</dbReference>
<evidence type="ECO:0000256" key="4">
    <source>
        <dbReference type="ARBA" id="ARBA00022898"/>
    </source>
</evidence>
<evidence type="ECO:0000256" key="5">
    <source>
        <dbReference type="PIRSR" id="PIRSR000524-1"/>
    </source>
</evidence>
<evidence type="ECO:0008006" key="8">
    <source>
        <dbReference type="Google" id="ProtNLM"/>
    </source>
</evidence>
<gene>
    <name evidence="7" type="ORF">QSP1433_LOCUS7118</name>
</gene>
<keyword evidence="2" id="KW-0032">Aminotransferase</keyword>
<dbReference type="InterPro" id="IPR015421">
    <property type="entry name" value="PyrdxlP-dep_Trfase_major"/>
</dbReference>
<evidence type="ECO:0000256" key="2">
    <source>
        <dbReference type="ARBA" id="ARBA00022576"/>
    </source>
</evidence>
<evidence type="ECO:0000256" key="6">
    <source>
        <dbReference type="PIRSR" id="PIRSR000524-50"/>
    </source>
</evidence>
<dbReference type="GO" id="GO:0004760">
    <property type="term" value="F:L-serine-pyruvate transaminase activity"/>
    <property type="evidence" value="ECO:0007669"/>
    <property type="project" value="TreeGrafter"/>
</dbReference>
<dbReference type="SUPFAM" id="SSF53383">
    <property type="entry name" value="PLP-dependent transferases"/>
    <property type="match status" value="1"/>
</dbReference>
<organism evidence="7">
    <name type="scientific">Mucochytrium quahogii</name>
    <dbReference type="NCBI Taxonomy" id="96639"/>
    <lineage>
        <taxon>Eukaryota</taxon>
        <taxon>Sar</taxon>
        <taxon>Stramenopiles</taxon>
        <taxon>Bigyra</taxon>
        <taxon>Labyrinthulomycetes</taxon>
        <taxon>Thraustochytrida</taxon>
        <taxon>Thraustochytriidae</taxon>
        <taxon>Mucochytrium</taxon>
    </lineage>
</organism>
<dbReference type="InterPro" id="IPR015422">
    <property type="entry name" value="PyrdxlP-dep_Trfase_small"/>
</dbReference>
<dbReference type="PANTHER" id="PTHR21152:SF24">
    <property type="entry name" value="ALANINE--GLYOXYLATE AMINOTRANSFERASE 1"/>
    <property type="match status" value="1"/>
</dbReference>
<keyword evidence="4 6" id="KW-0663">Pyridoxal phosphate</keyword>
<evidence type="ECO:0000256" key="1">
    <source>
        <dbReference type="ARBA" id="ARBA00001933"/>
    </source>
</evidence>
<dbReference type="AlphaFoldDB" id="A0A7S2RUD5"/>
<dbReference type="PANTHER" id="PTHR21152">
    <property type="entry name" value="AMINOTRANSFERASE CLASS V"/>
    <property type="match status" value="1"/>
</dbReference>